<accession>A0ABU7BT73</accession>
<reference evidence="1 2" key="1">
    <citation type="submission" date="2021-07" db="EMBL/GenBank/DDBJ databases">
        <authorList>
            <person name="Palmer J.M."/>
        </authorList>
    </citation>
    <scope>NUCLEOTIDE SEQUENCE [LARGE SCALE GENOMIC DNA]</scope>
    <source>
        <strain evidence="1 2">AT_MEX2019</strain>
        <tissue evidence="1">Muscle</tissue>
    </source>
</reference>
<proteinExistence type="predicted"/>
<protein>
    <submittedName>
        <fullName evidence="1">Uncharacterized protein</fullName>
    </submittedName>
</protein>
<comment type="caution">
    <text evidence="1">The sequence shown here is derived from an EMBL/GenBank/DDBJ whole genome shotgun (WGS) entry which is preliminary data.</text>
</comment>
<name>A0ABU7BT73_9TELE</name>
<dbReference type="EMBL" id="JAHUTI010062448">
    <property type="protein sequence ID" value="MED6252763.1"/>
    <property type="molecule type" value="Genomic_DNA"/>
</dbReference>
<organism evidence="1 2">
    <name type="scientific">Ataeniobius toweri</name>
    <dbReference type="NCBI Taxonomy" id="208326"/>
    <lineage>
        <taxon>Eukaryota</taxon>
        <taxon>Metazoa</taxon>
        <taxon>Chordata</taxon>
        <taxon>Craniata</taxon>
        <taxon>Vertebrata</taxon>
        <taxon>Euteleostomi</taxon>
        <taxon>Actinopterygii</taxon>
        <taxon>Neopterygii</taxon>
        <taxon>Teleostei</taxon>
        <taxon>Neoteleostei</taxon>
        <taxon>Acanthomorphata</taxon>
        <taxon>Ovalentaria</taxon>
        <taxon>Atherinomorphae</taxon>
        <taxon>Cyprinodontiformes</taxon>
        <taxon>Goodeidae</taxon>
        <taxon>Ataeniobius</taxon>
    </lineage>
</organism>
<keyword evidence="2" id="KW-1185">Reference proteome</keyword>
<sequence length="115" mass="12988">MFCPEQQGKVFITCTACTLTQAGACVVSTVGNKVRMRLLCATHMHTHPHPSIHTHDLQDVFYEGKLVHTMYLLKIKQALYYFCLTIISHSLPFTVGACRDKPTYRDQCSPITNTL</sequence>
<gene>
    <name evidence="1" type="ORF">ATANTOWER_016650</name>
</gene>
<dbReference type="Proteomes" id="UP001345963">
    <property type="component" value="Unassembled WGS sequence"/>
</dbReference>
<evidence type="ECO:0000313" key="2">
    <source>
        <dbReference type="Proteomes" id="UP001345963"/>
    </source>
</evidence>
<evidence type="ECO:0000313" key="1">
    <source>
        <dbReference type="EMBL" id="MED6252763.1"/>
    </source>
</evidence>